<dbReference type="Proteomes" id="UP001589654">
    <property type="component" value="Unassembled WGS sequence"/>
</dbReference>
<name>A0ABV5JB02_9BACT</name>
<dbReference type="EC" id="3.6.1.7" evidence="2 5"/>
<evidence type="ECO:0000256" key="1">
    <source>
        <dbReference type="ARBA" id="ARBA00005614"/>
    </source>
</evidence>
<comment type="caution">
    <text evidence="9">The sequence shown here is derived from an EMBL/GenBank/DDBJ whole genome shotgun (WGS) entry which is preliminary data.</text>
</comment>
<evidence type="ECO:0000259" key="8">
    <source>
        <dbReference type="PROSITE" id="PS51160"/>
    </source>
</evidence>
<dbReference type="SUPFAM" id="SSF54975">
    <property type="entry name" value="Acylphosphatase/BLUF domain-like"/>
    <property type="match status" value="1"/>
</dbReference>
<evidence type="ECO:0000256" key="6">
    <source>
        <dbReference type="RuleBase" id="RU000553"/>
    </source>
</evidence>
<reference evidence="9 10" key="1">
    <citation type="submission" date="2024-09" db="EMBL/GenBank/DDBJ databases">
        <authorList>
            <person name="Sun Q."/>
            <person name="Mori K."/>
        </authorList>
    </citation>
    <scope>NUCLEOTIDE SEQUENCE [LARGE SCALE GENOMIC DNA]</scope>
    <source>
        <strain evidence="9 10">CECT 7682</strain>
    </source>
</reference>
<evidence type="ECO:0000256" key="7">
    <source>
        <dbReference type="RuleBase" id="RU004168"/>
    </source>
</evidence>
<keyword evidence="3 5" id="KW-0378">Hydrolase</keyword>
<protein>
    <recommendedName>
        <fullName evidence="2 5">Acylphosphatase</fullName>
        <ecNumber evidence="2 5">3.6.1.7</ecNumber>
    </recommendedName>
</protein>
<evidence type="ECO:0000256" key="2">
    <source>
        <dbReference type="ARBA" id="ARBA00012150"/>
    </source>
</evidence>
<evidence type="ECO:0000256" key="5">
    <source>
        <dbReference type="PROSITE-ProRule" id="PRU00520"/>
    </source>
</evidence>
<evidence type="ECO:0000256" key="4">
    <source>
        <dbReference type="ARBA" id="ARBA00047645"/>
    </source>
</evidence>
<dbReference type="PRINTS" id="PR00112">
    <property type="entry name" value="ACYLPHPHTASE"/>
</dbReference>
<proteinExistence type="inferred from homology"/>
<dbReference type="RefSeq" id="WP_290247869.1">
    <property type="nucleotide sequence ID" value="NZ_JAUFQT010000001.1"/>
</dbReference>
<dbReference type="PROSITE" id="PS00151">
    <property type="entry name" value="ACYLPHOSPHATASE_2"/>
    <property type="match status" value="1"/>
</dbReference>
<feature type="active site" evidence="5">
    <location>
        <position position="35"/>
    </location>
</feature>
<evidence type="ECO:0000256" key="3">
    <source>
        <dbReference type="ARBA" id="ARBA00022801"/>
    </source>
</evidence>
<organism evidence="9 10">
    <name type="scientific">Echinicola jeungdonensis</name>
    <dbReference type="NCBI Taxonomy" id="709343"/>
    <lineage>
        <taxon>Bacteria</taxon>
        <taxon>Pseudomonadati</taxon>
        <taxon>Bacteroidota</taxon>
        <taxon>Cytophagia</taxon>
        <taxon>Cytophagales</taxon>
        <taxon>Cyclobacteriaceae</taxon>
        <taxon>Echinicola</taxon>
    </lineage>
</organism>
<dbReference type="Gene3D" id="3.30.70.100">
    <property type="match status" value="1"/>
</dbReference>
<evidence type="ECO:0000313" key="10">
    <source>
        <dbReference type="Proteomes" id="UP001589654"/>
    </source>
</evidence>
<accession>A0ABV5JB02</accession>
<dbReference type="PROSITE" id="PS00150">
    <property type="entry name" value="ACYLPHOSPHATASE_1"/>
    <property type="match status" value="1"/>
</dbReference>
<dbReference type="InterPro" id="IPR036046">
    <property type="entry name" value="Acylphosphatase-like_dom_sf"/>
</dbReference>
<comment type="catalytic activity">
    <reaction evidence="4 5 6">
        <text>an acyl phosphate + H2O = a carboxylate + phosphate + H(+)</text>
        <dbReference type="Rhea" id="RHEA:14965"/>
        <dbReference type="ChEBI" id="CHEBI:15377"/>
        <dbReference type="ChEBI" id="CHEBI:15378"/>
        <dbReference type="ChEBI" id="CHEBI:29067"/>
        <dbReference type="ChEBI" id="CHEBI:43474"/>
        <dbReference type="ChEBI" id="CHEBI:59918"/>
        <dbReference type="EC" id="3.6.1.7"/>
    </reaction>
</comment>
<dbReference type="PROSITE" id="PS51160">
    <property type="entry name" value="ACYLPHOSPHATASE_3"/>
    <property type="match status" value="1"/>
</dbReference>
<keyword evidence="10" id="KW-1185">Reference proteome</keyword>
<feature type="active site" evidence="5">
    <location>
        <position position="17"/>
    </location>
</feature>
<dbReference type="InterPro" id="IPR020456">
    <property type="entry name" value="Acylphosphatase"/>
</dbReference>
<sequence length="89" mass="10079">MNKTIKITGKVQGVFFRKSTQDKAIELGVKGWVKNEADGSVLTEIEGSSEQLHAMEKWLKSGPDRAVVENLEVLKEGESKGYREFEFKY</sequence>
<dbReference type="EMBL" id="JBHMEW010000066">
    <property type="protein sequence ID" value="MFB9213104.1"/>
    <property type="molecule type" value="Genomic_DNA"/>
</dbReference>
<dbReference type="Pfam" id="PF00708">
    <property type="entry name" value="Acylphosphatase"/>
    <property type="match status" value="1"/>
</dbReference>
<evidence type="ECO:0000313" key="9">
    <source>
        <dbReference type="EMBL" id="MFB9213104.1"/>
    </source>
</evidence>
<dbReference type="InterPro" id="IPR017968">
    <property type="entry name" value="Acylphosphatase_CS"/>
</dbReference>
<comment type="similarity">
    <text evidence="1 7">Belongs to the acylphosphatase family.</text>
</comment>
<dbReference type="InterPro" id="IPR001792">
    <property type="entry name" value="Acylphosphatase-like_dom"/>
</dbReference>
<feature type="domain" description="Acylphosphatase-like" evidence="8">
    <location>
        <begin position="2"/>
        <end position="89"/>
    </location>
</feature>
<gene>
    <name evidence="9" type="ORF">ACFFUR_14905</name>
</gene>
<dbReference type="PANTHER" id="PTHR10029">
    <property type="entry name" value="ACYLPHOSPHATASE"/>
    <property type="match status" value="1"/>
</dbReference>
<dbReference type="PANTHER" id="PTHR10029:SF3">
    <property type="entry name" value="ACYLPHOSPHATASE-RELATED"/>
    <property type="match status" value="1"/>
</dbReference>